<organism evidence="1">
    <name type="scientific">viral metagenome</name>
    <dbReference type="NCBI Taxonomy" id="1070528"/>
    <lineage>
        <taxon>unclassified sequences</taxon>
        <taxon>metagenomes</taxon>
        <taxon>organismal metagenomes</taxon>
    </lineage>
</organism>
<accession>A0A6C0LVZ9</accession>
<name>A0A6C0LVZ9_9ZZZZ</name>
<dbReference type="AlphaFoldDB" id="A0A6C0LVZ9"/>
<sequence length="118" mass="13453">MDILKLISKWVYINDVDINDAIDDIRLEGSGLLMLKCEGKKDMDDTIKELRDRDRYIYNSNTDTMEIILVVDVNDIHVIESDPENCKCINCESERSELSETVCDNNCGCINCNSISLV</sequence>
<reference evidence="1" key="1">
    <citation type="journal article" date="2020" name="Nature">
        <title>Giant virus diversity and host interactions through global metagenomics.</title>
        <authorList>
            <person name="Schulz F."/>
            <person name="Roux S."/>
            <person name="Paez-Espino D."/>
            <person name="Jungbluth S."/>
            <person name="Walsh D.A."/>
            <person name="Denef V.J."/>
            <person name="McMahon K.D."/>
            <person name="Konstantinidis K.T."/>
            <person name="Eloe-Fadrosh E.A."/>
            <person name="Kyrpides N.C."/>
            <person name="Woyke T."/>
        </authorList>
    </citation>
    <scope>NUCLEOTIDE SEQUENCE</scope>
    <source>
        <strain evidence="1">GVMAG-S-1016704-142</strain>
    </source>
</reference>
<dbReference type="EMBL" id="MN740565">
    <property type="protein sequence ID" value="QHU33931.1"/>
    <property type="molecule type" value="Genomic_DNA"/>
</dbReference>
<protein>
    <submittedName>
        <fullName evidence="1">Uncharacterized protein</fullName>
    </submittedName>
</protein>
<evidence type="ECO:0000313" key="1">
    <source>
        <dbReference type="EMBL" id="QHU33931.1"/>
    </source>
</evidence>
<proteinExistence type="predicted"/>